<evidence type="ECO:0000256" key="5">
    <source>
        <dbReference type="RuleBase" id="RU363019"/>
    </source>
</evidence>
<name>A0A5D0MMJ7_9BACT</name>
<dbReference type="Proteomes" id="UP000324143">
    <property type="component" value="Unassembled WGS sequence"/>
</dbReference>
<sequence length="179" mass="20593">MIQKKNKVENPTVLLKTNMGNIKIALYPEKAPKTVKNFKKYINNDFYDNTIFHRIIPNFVIQAGGIKKNLDQKQTYKPIENEADNGLENKRGTIAMARTDKIDSATSHFFINLKHNKRLDHKNKTKSGYGYCVFGKVIEGMKVVDKIANLETETVKKDNYKVSDVPKKNVIIKDVIYKE</sequence>
<dbReference type="Gene3D" id="2.40.100.10">
    <property type="entry name" value="Cyclophilin-like"/>
    <property type="match status" value="1"/>
</dbReference>
<comment type="catalytic activity">
    <reaction evidence="5">
        <text>[protein]-peptidylproline (omega=180) = [protein]-peptidylproline (omega=0)</text>
        <dbReference type="Rhea" id="RHEA:16237"/>
        <dbReference type="Rhea" id="RHEA-COMP:10747"/>
        <dbReference type="Rhea" id="RHEA-COMP:10748"/>
        <dbReference type="ChEBI" id="CHEBI:83833"/>
        <dbReference type="ChEBI" id="CHEBI:83834"/>
        <dbReference type="EC" id="5.2.1.8"/>
    </reaction>
</comment>
<evidence type="ECO:0000256" key="2">
    <source>
        <dbReference type="ARBA" id="ARBA00007365"/>
    </source>
</evidence>
<dbReference type="InterPro" id="IPR024936">
    <property type="entry name" value="Cyclophilin-type_PPIase"/>
</dbReference>
<keyword evidence="4 5" id="KW-0413">Isomerase</keyword>
<keyword evidence="8" id="KW-1185">Reference proteome</keyword>
<organism evidence="7 8">
    <name type="scientific">Candidatus Mcinerneyibacterium aminivorans</name>
    <dbReference type="NCBI Taxonomy" id="2703815"/>
    <lineage>
        <taxon>Bacteria</taxon>
        <taxon>Candidatus Macinerneyibacteriota</taxon>
        <taxon>Candidatus Mcinerneyibacteria</taxon>
        <taxon>Candidatus Mcinerneyibacteriales</taxon>
        <taxon>Candidatus Mcinerneyibacteriaceae</taxon>
        <taxon>Candidatus Mcinerneyibacterium</taxon>
    </lineage>
</organism>
<comment type="similarity">
    <text evidence="2 5">Belongs to the cyclophilin-type PPIase family.</text>
</comment>
<keyword evidence="3 5" id="KW-0697">Rotamase</keyword>
<dbReference type="PANTHER" id="PTHR43246">
    <property type="entry name" value="PEPTIDYL-PROLYL CIS-TRANS ISOMERASE CYP38, CHLOROPLASTIC"/>
    <property type="match status" value="1"/>
</dbReference>
<dbReference type="InterPro" id="IPR044665">
    <property type="entry name" value="E_coli_cyclophilin_A-like"/>
</dbReference>
<dbReference type="EC" id="5.2.1.8" evidence="5"/>
<dbReference type="GO" id="GO:0006457">
    <property type="term" value="P:protein folding"/>
    <property type="evidence" value="ECO:0007669"/>
    <property type="project" value="InterPro"/>
</dbReference>
<dbReference type="PROSITE" id="PS00170">
    <property type="entry name" value="CSA_PPIASE_1"/>
    <property type="match status" value="1"/>
</dbReference>
<dbReference type="InterPro" id="IPR020892">
    <property type="entry name" value="Cyclophilin-type_PPIase_CS"/>
</dbReference>
<dbReference type="GO" id="GO:0003755">
    <property type="term" value="F:peptidyl-prolyl cis-trans isomerase activity"/>
    <property type="evidence" value="ECO:0007669"/>
    <property type="project" value="UniProtKB-UniRule"/>
</dbReference>
<dbReference type="EMBL" id="VSIX01000029">
    <property type="protein sequence ID" value="TYB31809.1"/>
    <property type="molecule type" value="Genomic_DNA"/>
</dbReference>
<dbReference type="InterPro" id="IPR002130">
    <property type="entry name" value="Cyclophilin-type_PPIase_dom"/>
</dbReference>
<reference evidence="7" key="1">
    <citation type="submission" date="2019-08" db="EMBL/GenBank/DDBJ databases">
        <title>Genomic characterization of a novel candidate phylum (ARYD3) from a high temperature, high salinity tertiary oil reservoir in north central Oklahoma, USA.</title>
        <authorList>
            <person name="Youssef N.H."/>
            <person name="Yadav A."/>
            <person name="Elshahed M.S."/>
        </authorList>
    </citation>
    <scope>NUCLEOTIDE SEQUENCE [LARGE SCALE GENOMIC DNA]</scope>
    <source>
        <strain evidence="7">ARYD3</strain>
    </source>
</reference>
<evidence type="ECO:0000256" key="4">
    <source>
        <dbReference type="ARBA" id="ARBA00023235"/>
    </source>
</evidence>
<feature type="domain" description="PPIase cyclophilin-type" evidence="6">
    <location>
        <begin position="17"/>
        <end position="177"/>
    </location>
</feature>
<dbReference type="PIRSF" id="PIRSF001467">
    <property type="entry name" value="Peptidylpro_ismrse"/>
    <property type="match status" value="1"/>
</dbReference>
<evidence type="ECO:0000313" key="7">
    <source>
        <dbReference type="EMBL" id="TYB31809.1"/>
    </source>
</evidence>
<comment type="function">
    <text evidence="1 5">PPIases accelerate the folding of proteins. It catalyzes the cis-trans isomerization of proline imidic peptide bonds in oligopeptides.</text>
</comment>
<accession>A0A5D0MMJ7</accession>
<gene>
    <name evidence="7" type="ORF">FXF47_02290</name>
</gene>
<dbReference type="Pfam" id="PF00160">
    <property type="entry name" value="Pro_isomerase"/>
    <property type="match status" value="1"/>
</dbReference>
<dbReference type="InterPro" id="IPR029000">
    <property type="entry name" value="Cyclophilin-like_dom_sf"/>
</dbReference>
<evidence type="ECO:0000313" key="8">
    <source>
        <dbReference type="Proteomes" id="UP000324143"/>
    </source>
</evidence>
<dbReference type="SUPFAM" id="SSF50891">
    <property type="entry name" value="Cyclophilin-like"/>
    <property type="match status" value="1"/>
</dbReference>
<dbReference type="PRINTS" id="PR00153">
    <property type="entry name" value="CSAPPISMRASE"/>
</dbReference>
<dbReference type="AlphaFoldDB" id="A0A5D0MMJ7"/>
<comment type="caution">
    <text evidence="7">The sequence shown here is derived from an EMBL/GenBank/DDBJ whole genome shotgun (WGS) entry which is preliminary data.</text>
</comment>
<evidence type="ECO:0000256" key="3">
    <source>
        <dbReference type="ARBA" id="ARBA00023110"/>
    </source>
</evidence>
<dbReference type="PROSITE" id="PS50072">
    <property type="entry name" value="CSA_PPIASE_2"/>
    <property type="match status" value="1"/>
</dbReference>
<proteinExistence type="inferred from homology"/>
<evidence type="ECO:0000259" key="6">
    <source>
        <dbReference type="PROSITE" id="PS50072"/>
    </source>
</evidence>
<protein>
    <recommendedName>
        <fullName evidence="5">Peptidyl-prolyl cis-trans isomerase</fullName>
        <shortName evidence="5">PPIase</shortName>
        <ecNumber evidence="5">5.2.1.8</ecNumber>
    </recommendedName>
</protein>
<evidence type="ECO:0000256" key="1">
    <source>
        <dbReference type="ARBA" id="ARBA00002388"/>
    </source>
</evidence>